<dbReference type="RefSeq" id="WP_295369498.1">
    <property type="nucleotide sequence ID" value="NZ_DYUC01000028.1"/>
</dbReference>
<organism evidence="1 2">
    <name type="scientific">Pseudoflavonifractor capillosus</name>
    <dbReference type="NCBI Taxonomy" id="106588"/>
    <lineage>
        <taxon>Bacteria</taxon>
        <taxon>Bacillati</taxon>
        <taxon>Bacillota</taxon>
        <taxon>Clostridia</taxon>
        <taxon>Eubacteriales</taxon>
        <taxon>Oscillospiraceae</taxon>
        <taxon>Pseudoflavonifractor</taxon>
    </lineage>
</organism>
<sequence length="171" mass="18262">MIHIYCGDGKGKTTCAFGLALRAAGRGRKVVIAQFLKSGDSGERDAIAHVPGVTLLPAPEQVKFTFLMNEEEKAACAVQLKRTLEQVAAQVKAGECGLAVLDECCAAVSTGLLPLADVLAFLDGAPEDLEVVITGRDPDPALVERADYITEMKKIRHPFDKGVAARKGIEW</sequence>
<dbReference type="PANTHER" id="PTHR46638:SF1">
    <property type="entry name" value="CORRINOID ADENOSYLTRANSFERASE"/>
    <property type="match status" value="1"/>
</dbReference>
<dbReference type="PIRSF" id="PIRSF015617">
    <property type="entry name" value="Adensltrnsf_CobA"/>
    <property type="match status" value="1"/>
</dbReference>
<name>A0A921MKZ2_9FIRM</name>
<evidence type="ECO:0000313" key="2">
    <source>
        <dbReference type="Proteomes" id="UP000760668"/>
    </source>
</evidence>
<reference evidence="1" key="1">
    <citation type="journal article" date="2021" name="PeerJ">
        <title>Extensive microbial diversity within the chicken gut microbiome revealed by metagenomics and culture.</title>
        <authorList>
            <person name="Gilroy R."/>
            <person name="Ravi A."/>
            <person name="Getino M."/>
            <person name="Pursley I."/>
            <person name="Horton D.L."/>
            <person name="Alikhan N.F."/>
            <person name="Baker D."/>
            <person name="Gharbi K."/>
            <person name="Hall N."/>
            <person name="Watson M."/>
            <person name="Adriaenssens E.M."/>
            <person name="Foster-Nyarko E."/>
            <person name="Jarju S."/>
            <person name="Secka A."/>
            <person name="Antonio M."/>
            <person name="Oren A."/>
            <person name="Chaudhuri R.R."/>
            <person name="La Ragione R."/>
            <person name="Hildebrand F."/>
            <person name="Pallen M.J."/>
        </authorList>
    </citation>
    <scope>NUCLEOTIDE SEQUENCE</scope>
    <source>
        <strain evidence="1">CHK179-5677</strain>
    </source>
</reference>
<comment type="caution">
    <text evidence="1">The sequence shown here is derived from an EMBL/GenBank/DDBJ whole genome shotgun (WGS) entry which is preliminary data.</text>
</comment>
<reference evidence="1" key="2">
    <citation type="submission" date="2021-09" db="EMBL/GenBank/DDBJ databases">
        <authorList>
            <person name="Gilroy R."/>
        </authorList>
    </citation>
    <scope>NUCLEOTIDE SEQUENCE</scope>
    <source>
        <strain evidence="1">CHK179-5677</strain>
    </source>
</reference>
<dbReference type="InterPro" id="IPR027417">
    <property type="entry name" value="P-loop_NTPase"/>
</dbReference>
<dbReference type="Pfam" id="PF02572">
    <property type="entry name" value="CobA_CobO_BtuR"/>
    <property type="match status" value="1"/>
</dbReference>
<gene>
    <name evidence="1" type="ORF">K8V01_03770</name>
</gene>
<evidence type="ECO:0000313" key="1">
    <source>
        <dbReference type="EMBL" id="HJG86130.1"/>
    </source>
</evidence>
<proteinExistence type="predicted"/>
<dbReference type="SUPFAM" id="SSF52540">
    <property type="entry name" value="P-loop containing nucleoside triphosphate hydrolases"/>
    <property type="match status" value="1"/>
</dbReference>
<dbReference type="GO" id="GO:0008817">
    <property type="term" value="F:corrinoid adenosyltransferase activity"/>
    <property type="evidence" value="ECO:0007669"/>
    <property type="project" value="InterPro"/>
</dbReference>
<dbReference type="GO" id="GO:0005524">
    <property type="term" value="F:ATP binding"/>
    <property type="evidence" value="ECO:0007669"/>
    <property type="project" value="InterPro"/>
</dbReference>
<dbReference type="Gene3D" id="3.40.50.300">
    <property type="entry name" value="P-loop containing nucleotide triphosphate hydrolases"/>
    <property type="match status" value="1"/>
</dbReference>
<dbReference type="InterPro" id="IPR003724">
    <property type="entry name" value="CblAdoTrfase_CobA"/>
</dbReference>
<protein>
    <submittedName>
        <fullName evidence="1">Cob(I)yrinic acid a,c-diamide adenosyltransferase</fullName>
    </submittedName>
</protein>
<dbReference type="PANTHER" id="PTHR46638">
    <property type="entry name" value="CORRINOID ADENOSYLTRANSFERASE"/>
    <property type="match status" value="1"/>
</dbReference>
<accession>A0A921MKZ2</accession>
<dbReference type="EMBL" id="DYUC01000028">
    <property type="protein sequence ID" value="HJG86130.1"/>
    <property type="molecule type" value="Genomic_DNA"/>
</dbReference>
<dbReference type="AlphaFoldDB" id="A0A921MKZ2"/>
<dbReference type="Proteomes" id="UP000760668">
    <property type="component" value="Unassembled WGS sequence"/>
</dbReference>
<dbReference type="GO" id="GO:0009236">
    <property type="term" value="P:cobalamin biosynthetic process"/>
    <property type="evidence" value="ECO:0007669"/>
    <property type="project" value="InterPro"/>
</dbReference>